<feature type="transmembrane region" description="Helical" evidence="7">
    <location>
        <begin position="154"/>
        <end position="173"/>
    </location>
</feature>
<feature type="domain" description="ABC transmembrane type-1" evidence="8">
    <location>
        <begin position="115"/>
        <end position="303"/>
    </location>
</feature>
<evidence type="ECO:0000256" key="1">
    <source>
        <dbReference type="ARBA" id="ARBA00004651"/>
    </source>
</evidence>
<dbReference type="SUPFAM" id="SSF161098">
    <property type="entry name" value="MetI-like"/>
    <property type="match status" value="1"/>
</dbReference>
<evidence type="ECO:0000256" key="3">
    <source>
        <dbReference type="ARBA" id="ARBA00022475"/>
    </source>
</evidence>
<keyword evidence="4 7" id="KW-0812">Transmembrane</keyword>
<dbReference type="EMBL" id="QGTZ01000009">
    <property type="protein sequence ID" value="PWW37246.1"/>
    <property type="molecule type" value="Genomic_DNA"/>
</dbReference>
<keyword evidence="2 7" id="KW-0813">Transport</keyword>
<dbReference type="RefSeq" id="WP_244192914.1">
    <property type="nucleotide sequence ID" value="NZ_QGTZ01000009.1"/>
</dbReference>
<feature type="transmembrane region" description="Helical" evidence="7">
    <location>
        <begin position="238"/>
        <end position="260"/>
    </location>
</feature>
<evidence type="ECO:0000256" key="2">
    <source>
        <dbReference type="ARBA" id="ARBA00022448"/>
    </source>
</evidence>
<dbReference type="AlphaFoldDB" id="A0A855XQV5"/>
<dbReference type="Gene3D" id="1.10.3720.10">
    <property type="entry name" value="MetI-like"/>
    <property type="match status" value="1"/>
</dbReference>
<evidence type="ECO:0000256" key="7">
    <source>
        <dbReference type="RuleBase" id="RU363032"/>
    </source>
</evidence>
<evidence type="ECO:0000313" key="9">
    <source>
        <dbReference type="EMBL" id="PWW37246.1"/>
    </source>
</evidence>
<dbReference type="GO" id="GO:0055085">
    <property type="term" value="P:transmembrane transport"/>
    <property type="evidence" value="ECO:0007669"/>
    <property type="project" value="InterPro"/>
</dbReference>
<comment type="similarity">
    <text evidence="7">Belongs to the binding-protein-dependent transport system permease family.</text>
</comment>
<organism evidence="9 10">
    <name type="scientific">Paenibacillus pabuli</name>
    <dbReference type="NCBI Taxonomy" id="1472"/>
    <lineage>
        <taxon>Bacteria</taxon>
        <taxon>Bacillati</taxon>
        <taxon>Bacillota</taxon>
        <taxon>Bacilli</taxon>
        <taxon>Bacillales</taxon>
        <taxon>Paenibacillaceae</taxon>
        <taxon>Paenibacillus</taxon>
    </lineage>
</organism>
<evidence type="ECO:0000256" key="6">
    <source>
        <dbReference type="ARBA" id="ARBA00023136"/>
    </source>
</evidence>
<dbReference type="Pfam" id="PF00528">
    <property type="entry name" value="BPD_transp_1"/>
    <property type="match status" value="1"/>
</dbReference>
<evidence type="ECO:0000313" key="10">
    <source>
        <dbReference type="Proteomes" id="UP000247078"/>
    </source>
</evidence>
<proteinExistence type="inferred from homology"/>
<keyword evidence="5 7" id="KW-1133">Transmembrane helix</keyword>
<dbReference type="PANTHER" id="PTHR30151:SF20">
    <property type="entry name" value="ABC TRANSPORTER PERMEASE PROTEIN HI_0355-RELATED"/>
    <property type="match status" value="1"/>
</dbReference>
<sequence>MMNERVMVSRKGEEVATAAVSSTASIGESIADSVRVPSPSSTDIDGHQGQAGQRRLGSSVRKRSIGLHLLPWLAGALFLTLWQLRLFHQLFSLESYQLPVPTAIAAAIRENAEMLFRYAMYSGTEMLGGFLLGSLLGALAAAGASFFPTSGRAAVAVMSALNAVPIVALAPIMNNWFGDGIWSRIAVVAVITMAAMAVSLFKGLTSIQPQYSNLMGGLAASRMQVFVKLRWPHALPSLFAGLKINMSTSIIGAIVGEFFIASQGLGYLLSDQIRLANMPLAWSCIVIAAVLGIVLYEAVVLAEKRLIPWNHARTDP</sequence>
<dbReference type="PANTHER" id="PTHR30151">
    <property type="entry name" value="ALKANE SULFONATE ABC TRANSPORTER-RELATED, MEMBRANE SUBUNIT"/>
    <property type="match status" value="1"/>
</dbReference>
<dbReference type="GO" id="GO:0005886">
    <property type="term" value="C:plasma membrane"/>
    <property type="evidence" value="ECO:0007669"/>
    <property type="project" value="UniProtKB-SubCell"/>
</dbReference>
<accession>A0A855XQV5</accession>
<dbReference type="CDD" id="cd06261">
    <property type="entry name" value="TM_PBP2"/>
    <property type="match status" value="1"/>
</dbReference>
<feature type="transmembrane region" description="Helical" evidence="7">
    <location>
        <begin position="280"/>
        <end position="302"/>
    </location>
</feature>
<gene>
    <name evidence="9" type="ORF">DET56_109131</name>
</gene>
<reference evidence="9 10" key="1">
    <citation type="submission" date="2018-05" db="EMBL/GenBank/DDBJ databases">
        <title>Freshwater and sediment microbial communities from various areas in North America, analyzing microbe dynamics in response to fracking.</title>
        <authorList>
            <person name="Lamendella R."/>
        </authorList>
    </citation>
    <scope>NUCLEOTIDE SEQUENCE [LARGE SCALE GENOMIC DNA]</scope>
    <source>
        <strain evidence="9 10">DB-3</strain>
    </source>
</reference>
<protein>
    <submittedName>
        <fullName evidence="9">NitT/TauT family transport system permease protein</fullName>
    </submittedName>
</protein>
<comment type="subcellular location">
    <subcellularLocation>
        <location evidence="1 7">Cell membrane</location>
        <topology evidence="1 7">Multi-pass membrane protein</topology>
    </subcellularLocation>
</comment>
<feature type="transmembrane region" description="Helical" evidence="7">
    <location>
        <begin position="185"/>
        <end position="205"/>
    </location>
</feature>
<feature type="transmembrane region" description="Helical" evidence="7">
    <location>
        <begin position="126"/>
        <end position="147"/>
    </location>
</feature>
<evidence type="ECO:0000256" key="4">
    <source>
        <dbReference type="ARBA" id="ARBA00022692"/>
    </source>
</evidence>
<evidence type="ECO:0000259" key="8">
    <source>
        <dbReference type="PROSITE" id="PS50928"/>
    </source>
</evidence>
<feature type="transmembrane region" description="Helical" evidence="7">
    <location>
        <begin position="65"/>
        <end position="84"/>
    </location>
</feature>
<name>A0A855XQV5_9BACL</name>
<dbReference type="PROSITE" id="PS50928">
    <property type="entry name" value="ABC_TM1"/>
    <property type="match status" value="1"/>
</dbReference>
<keyword evidence="3" id="KW-1003">Cell membrane</keyword>
<dbReference type="InterPro" id="IPR000515">
    <property type="entry name" value="MetI-like"/>
</dbReference>
<evidence type="ECO:0000256" key="5">
    <source>
        <dbReference type="ARBA" id="ARBA00022989"/>
    </source>
</evidence>
<comment type="caution">
    <text evidence="9">The sequence shown here is derived from an EMBL/GenBank/DDBJ whole genome shotgun (WGS) entry which is preliminary data.</text>
</comment>
<dbReference type="Proteomes" id="UP000247078">
    <property type="component" value="Unassembled WGS sequence"/>
</dbReference>
<keyword evidence="6 7" id="KW-0472">Membrane</keyword>
<dbReference type="InterPro" id="IPR035906">
    <property type="entry name" value="MetI-like_sf"/>
</dbReference>